<evidence type="ECO:0000256" key="9">
    <source>
        <dbReference type="ARBA" id="ARBA00023002"/>
    </source>
</evidence>
<dbReference type="Gene3D" id="1.20.1260.140">
    <property type="entry name" value="Alternative oxidase"/>
    <property type="match status" value="1"/>
</dbReference>
<reference evidence="12 13" key="1">
    <citation type="submission" date="2022-04" db="EMBL/GenBank/DDBJ databases">
        <title>Positive selection, recombination, and allopatry shape intraspecific diversity of widespread and dominant cyanobacteria.</title>
        <authorList>
            <person name="Wei J."/>
            <person name="Shu W."/>
            <person name="Hu C."/>
        </authorList>
    </citation>
    <scope>NUCLEOTIDE SEQUENCE [LARGE SCALE GENOMIC DNA]</scope>
    <source>
        <strain evidence="12 13">GB2-A4</strain>
    </source>
</reference>
<gene>
    <name evidence="12" type="ORF">NC998_01035</name>
</gene>
<name>A0ABV0J3C9_9CYAN</name>
<dbReference type="EMBL" id="JAMPKM010000001">
    <property type="protein sequence ID" value="MEP0815675.1"/>
    <property type="molecule type" value="Genomic_DNA"/>
</dbReference>
<evidence type="ECO:0000313" key="12">
    <source>
        <dbReference type="EMBL" id="MEP0815675.1"/>
    </source>
</evidence>
<dbReference type="InterPro" id="IPR002680">
    <property type="entry name" value="AOX"/>
</dbReference>
<organism evidence="12 13">
    <name type="scientific">Trichocoleus desertorum GB2-A4</name>
    <dbReference type="NCBI Taxonomy" id="2933944"/>
    <lineage>
        <taxon>Bacteria</taxon>
        <taxon>Bacillati</taxon>
        <taxon>Cyanobacteriota</taxon>
        <taxon>Cyanophyceae</taxon>
        <taxon>Leptolyngbyales</taxon>
        <taxon>Trichocoleusaceae</taxon>
        <taxon>Trichocoleus</taxon>
    </lineage>
</organism>
<evidence type="ECO:0000256" key="5">
    <source>
        <dbReference type="ARBA" id="ARBA00022692"/>
    </source>
</evidence>
<keyword evidence="8" id="KW-1133">Transmembrane helix</keyword>
<keyword evidence="3" id="KW-0813">Transport</keyword>
<evidence type="ECO:0000256" key="2">
    <source>
        <dbReference type="ARBA" id="ARBA00004370"/>
    </source>
</evidence>
<keyword evidence="9" id="KW-0560">Oxidoreductase</keyword>
<keyword evidence="11" id="KW-0472">Membrane</keyword>
<keyword evidence="6" id="KW-0479">Metal-binding</keyword>
<comment type="subcellular location">
    <subcellularLocation>
        <location evidence="2">Membrane</location>
    </subcellularLocation>
</comment>
<evidence type="ECO:0000256" key="8">
    <source>
        <dbReference type="ARBA" id="ARBA00022989"/>
    </source>
</evidence>
<dbReference type="Proteomes" id="UP001464891">
    <property type="component" value="Unassembled WGS sequence"/>
</dbReference>
<comment type="caution">
    <text evidence="12">The sequence shown here is derived from an EMBL/GenBank/DDBJ whole genome shotgun (WGS) entry which is preliminary data.</text>
</comment>
<evidence type="ECO:0000256" key="1">
    <source>
        <dbReference type="ARBA" id="ARBA00001962"/>
    </source>
</evidence>
<dbReference type="Pfam" id="PF01786">
    <property type="entry name" value="AOX"/>
    <property type="match status" value="1"/>
</dbReference>
<keyword evidence="5" id="KW-0812">Transmembrane</keyword>
<evidence type="ECO:0000256" key="4">
    <source>
        <dbReference type="ARBA" id="ARBA00022660"/>
    </source>
</evidence>
<evidence type="ECO:0000256" key="3">
    <source>
        <dbReference type="ARBA" id="ARBA00022448"/>
    </source>
</evidence>
<proteinExistence type="predicted"/>
<keyword evidence="13" id="KW-1185">Reference proteome</keyword>
<evidence type="ECO:0000256" key="7">
    <source>
        <dbReference type="ARBA" id="ARBA00022982"/>
    </source>
</evidence>
<accession>A0ABV0J3C9</accession>
<evidence type="ECO:0000256" key="6">
    <source>
        <dbReference type="ARBA" id="ARBA00022723"/>
    </source>
</evidence>
<keyword evidence="4" id="KW-0679">Respiratory chain</keyword>
<dbReference type="InterPro" id="IPR038659">
    <property type="entry name" value="AOX_sf"/>
</dbReference>
<dbReference type="PANTHER" id="PTHR31803">
    <property type="entry name" value="ALTERNATIVE OXIDASE"/>
    <property type="match status" value="1"/>
</dbReference>
<comment type="cofactor">
    <cofactor evidence="1">
        <name>Fe cation</name>
        <dbReference type="ChEBI" id="CHEBI:24875"/>
    </cofactor>
</comment>
<evidence type="ECO:0000313" key="13">
    <source>
        <dbReference type="Proteomes" id="UP001464891"/>
    </source>
</evidence>
<dbReference type="RefSeq" id="WP_190431222.1">
    <property type="nucleotide sequence ID" value="NZ_JAMPKM010000001.1"/>
</dbReference>
<evidence type="ECO:0000256" key="11">
    <source>
        <dbReference type="ARBA" id="ARBA00023136"/>
    </source>
</evidence>
<dbReference type="PANTHER" id="PTHR31803:SF10">
    <property type="entry name" value="UBIQUINOL OXIDASE 4, CHLOROPLASTIC_CHROMOPLASTIC"/>
    <property type="match status" value="1"/>
</dbReference>
<keyword evidence="10" id="KW-0408">Iron</keyword>
<protein>
    <submittedName>
        <fullName evidence="12">Plastoquinol terminal oxidase</fullName>
    </submittedName>
</protein>
<evidence type="ECO:0000256" key="10">
    <source>
        <dbReference type="ARBA" id="ARBA00023004"/>
    </source>
</evidence>
<sequence>MIRLLVNLLVAVLNTFYREDDGPDLSVQVYRRFFVLETVARVPYFAYLSVLHLYETMGWWRKSDWLKIHFAEAWNELHHLLIAEALGGDRFWLDRLLARAGAFVYYWILVPVYMISPRTAYHFMQLVEEHAYQTYDTFLQKHEAALKAEPAPEVATKYYLEGDMYLFDEFQMSLGSEQRRPQIETLYDVFVAVRDDELEHVKTMIACQQTDAQATFQSPHSAEKLALPEATQVAIAATTQQLAQESQTESVEMR</sequence>
<keyword evidence="7" id="KW-0249">Electron transport</keyword>